<dbReference type="Proteomes" id="UP000029085">
    <property type="component" value="Unassembled WGS sequence"/>
</dbReference>
<dbReference type="SUPFAM" id="SSF54106">
    <property type="entry name" value="LysM domain"/>
    <property type="match status" value="1"/>
</dbReference>
<dbReference type="PANTHER" id="PTHR33734:SF22">
    <property type="entry name" value="MEMBRANE-BOUND LYTIC MUREIN TRANSGLYCOSYLASE D"/>
    <property type="match status" value="1"/>
</dbReference>
<dbReference type="CDD" id="cd16894">
    <property type="entry name" value="MltD-like"/>
    <property type="match status" value="1"/>
</dbReference>
<evidence type="ECO:0000259" key="3">
    <source>
        <dbReference type="PROSITE" id="PS51782"/>
    </source>
</evidence>
<accession>A0A087MF96</accession>
<reference evidence="5" key="1">
    <citation type="submission" date="2013-08" db="EMBL/GenBank/DDBJ databases">
        <title>Genome sequencing of Arenimonas donghaensis.</title>
        <authorList>
            <person name="Chen F."/>
            <person name="Wang G."/>
        </authorList>
    </citation>
    <scope>NUCLEOTIDE SEQUENCE [LARGE SCALE GENOMIC DNA]</scope>
    <source>
        <strain evidence="5">HO3-R19</strain>
    </source>
</reference>
<gene>
    <name evidence="4" type="ORF">N788_08785</name>
</gene>
<dbReference type="SMART" id="SM00257">
    <property type="entry name" value="LysM"/>
    <property type="match status" value="1"/>
</dbReference>
<dbReference type="InterPro" id="IPR018392">
    <property type="entry name" value="LysM"/>
</dbReference>
<feature type="compositionally biased region" description="Low complexity" evidence="1">
    <location>
        <begin position="33"/>
        <end position="58"/>
    </location>
</feature>
<dbReference type="PATRIC" id="fig|1121014.3.peg.2646"/>
<organism evidence="4 5">
    <name type="scientific">Arenimonas donghaensis DSM 18148 = HO3-R19</name>
    <dbReference type="NCBI Taxonomy" id="1121014"/>
    <lineage>
        <taxon>Bacteria</taxon>
        <taxon>Pseudomonadati</taxon>
        <taxon>Pseudomonadota</taxon>
        <taxon>Gammaproteobacteria</taxon>
        <taxon>Lysobacterales</taxon>
        <taxon>Lysobacteraceae</taxon>
        <taxon>Arenimonas</taxon>
    </lineage>
</organism>
<dbReference type="SUPFAM" id="SSF53955">
    <property type="entry name" value="Lysozyme-like"/>
    <property type="match status" value="1"/>
</dbReference>
<comment type="caution">
    <text evidence="4">The sequence shown here is derived from an EMBL/GenBank/DDBJ whole genome shotgun (WGS) entry which is preliminary data.</text>
</comment>
<sequence length="397" mass="42509">MKRHAVVLLPALLLAACQLPVKTTPPAPDARGSAATPATEPAAKPSAPVAVRADEAPAAPEPELTPDPIDTGAELFDHLASRFQSPVCIKGDANKGWRKRYAGHPASFARHLEEILPLMAYVAAEVDERGLPAEFVLIPIVESWYRPQAIGPGGPAGMWQMIASTARNHGIRIQSGYDGRLSPVASTDAALDYLAVLSARFDGDWRAAVMAYNAGEYRIERAFRSNGHRDASGERKLPQGLSRITYDYVAKLRALACLIAEPGRQGLELPREARFVPLARLPLPPRAQSLDQAALALVADARELRRLNPAYRGGRIVNGVPREILAPATPATLLAATSLPPAPAAGTADARSHQVDSGDTLSGIAREYGVSLRQLYRLNGLNGRSVLQVGQDIRVDP</sequence>
<dbReference type="RefSeq" id="WP_051924673.1">
    <property type="nucleotide sequence ID" value="NZ_AVCJ01000051.1"/>
</dbReference>
<dbReference type="PROSITE" id="PS51257">
    <property type="entry name" value="PROKAR_LIPOPROTEIN"/>
    <property type="match status" value="1"/>
</dbReference>
<dbReference type="Pfam" id="PF01476">
    <property type="entry name" value="LysM"/>
    <property type="match status" value="1"/>
</dbReference>
<proteinExistence type="predicted"/>
<keyword evidence="5" id="KW-1185">Reference proteome</keyword>
<name>A0A087MF96_9GAMM</name>
<dbReference type="EMBL" id="AVCJ01000051">
    <property type="protein sequence ID" value="KFL35549.1"/>
    <property type="molecule type" value="Genomic_DNA"/>
</dbReference>
<dbReference type="Pfam" id="PF01464">
    <property type="entry name" value="SLT"/>
    <property type="match status" value="1"/>
</dbReference>
<evidence type="ECO:0000256" key="2">
    <source>
        <dbReference type="SAM" id="SignalP"/>
    </source>
</evidence>
<dbReference type="STRING" id="1121014.N788_08785"/>
<dbReference type="InterPro" id="IPR023346">
    <property type="entry name" value="Lysozyme-like_dom_sf"/>
</dbReference>
<dbReference type="PROSITE" id="PS51782">
    <property type="entry name" value="LYSM"/>
    <property type="match status" value="1"/>
</dbReference>
<dbReference type="Gene3D" id="3.10.350.10">
    <property type="entry name" value="LysM domain"/>
    <property type="match status" value="1"/>
</dbReference>
<dbReference type="Gene3D" id="1.10.530.10">
    <property type="match status" value="1"/>
</dbReference>
<evidence type="ECO:0000256" key="1">
    <source>
        <dbReference type="SAM" id="MobiDB-lite"/>
    </source>
</evidence>
<dbReference type="OrthoDB" id="9815002at2"/>
<feature type="chain" id="PRO_5001826308" description="LysM domain-containing protein" evidence="2">
    <location>
        <begin position="24"/>
        <end position="397"/>
    </location>
</feature>
<feature type="signal peptide" evidence="2">
    <location>
        <begin position="1"/>
        <end position="23"/>
    </location>
</feature>
<dbReference type="AlphaFoldDB" id="A0A087MF96"/>
<evidence type="ECO:0000313" key="4">
    <source>
        <dbReference type="EMBL" id="KFL35549.1"/>
    </source>
</evidence>
<dbReference type="PANTHER" id="PTHR33734">
    <property type="entry name" value="LYSM DOMAIN-CONTAINING GPI-ANCHORED PROTEIN 2"/>
    <property type="match status" value="1"/>
</dbReference>
<evidence type="ECO:0000313" key="5">
    <source>
        <dbReference type="Proteomes" id="UP000029085"/>
    </source>
</evidence>
<dbReference type="CDD" id="cd00118">
    <property type="entry name" value="LysM"/>
    <property type="match status" value="1"/>
</dbReference>
<dbReference type="InterPro" id="IPR008258">
    <property type="entry name" value="Transglycosylase_SLT_dom_1"/>
</dbReference>
<feature type="domain" description="LysM" evidence="3">
    <location>
        <begin position="351"/>
        <end position="395"/>
    </location>
</feature>
<feature type="region of interest" description="Disordered" evidence="1">
    <location>
        <begin position="25"/>
        <end position="71"/>
    </location>
</feature>
<dbReference type="InterPro" id="IPR036779">
    <property type="entry name" value="LysM_dom_sf"/>
</dbReference>
<protein>
    <recommendedName>
        <fullName evidence="3">LysM domain-containing protein</fullName>
    </recommendedName>
</protein>
<keyword evidence="2" id="KW-0732">Signal</keyword>
<reference evidence="4 5" key="2">
    <citation type="journal article" date="2015" name="Stand. Genomic Sci.">
        <title>High quality draft genomic sequence of Arenimonas donghaensis DSM 18148(T).</title>
        <authorList>
            <person name="Chen F."/>
            <person name="Wang H."/>
            <person name="Cao Y."/>
            <person name="Li X."/>
            <person name="Wang G."/>
        </authorList>
    </citation>
    <scope>NUCLEOTIDE SEQUENCE [LARGE SCALE GENOMIC DNA]</scope>
    <source>
        <strain evidence="4 5">HO3-R19</strain>
    </source>
</reference>